<protein>
    <recommendedName>
        <fullName evidence="4">Lipoprotein</fullName>
    </recommendedName>
</protein>
<dbReference type="EMBL" id="JBHTLT010000037">
    <property type="protein sequence ID" value="MFD1205020.1"/>
    <property type="molecule type" value="Genomic_DNA"/>
</dbReference>
<feature type="chain" id="PRO_5045968675" description="Lipoprotein" evidence="1">
    <location>
        <begin position="21"/>
        <end position="155"/>
    </location>
</feature>
<name>A0ABW3TWG9_9BACL</name>
<reference evidence="3" key="1">
    <citation type="journal article" date="2019" name="Int. J. Syst. Evol. Microbiol.">
        <title>The Global Catalogue of Microorganisms (GCM) 10K type strain sequencing project: providing services to taxonomists for standard genome sequencing and annotation.</title>
        <authorList>
            <consortium name="The Broad Institute Genomics Platform"/>
            <consortium name="The Broad Institute Genome Sequencing Center for Infectious Disease"/>
            <person name="Wu L."/>
            <person name="Ma J."/>
        </authorList>
    </citation>
    <scope>NUCLEOTIDE SEQUENCE [LARGE SCALE GENOMIC DNA]</scope>
    <source>
        <strain evidence="3">CCUG 53915</strain>
    </source>
</reference>
<keyword evidence="1" id="KW-0732">Signal</keyword>
<proteinExistence type="predicted"/>
<evidence type="ECO:0000256" key="1">
    <source>
        <dbReference type="SAM" id="SignalP"/>
    </source>
</evidence>
<feature type="signal peptide" evidence="1">
    <location>
        <begin position="1"/>
        <end position="20"/>
    </location>
</feature>
<dbReference type="PROSITE" id="PS51257">
    <property type="entry name" value="PROKAR_LIPOPROTEIN"/>
    <property type="match status" value="1"/>
</dbReference>
<accession>A0ABW3TWG9</accession>
<dbReference type="Proteomes" id="UP001597231">
    <property type="component" value="Unassembled WGS sequence"/>
</dbReference>
<keyword evidence="3" id="KW-1185">Reference proteome</keyword>
<dbReference type="RefSeq" id="WP_336824490.1">
    <property type="nucleotide sequence ID" value="NZ_JBHTLT010000037.1"/>
</dbReference>
<comment type="caution">
    <text evidence="2">The sequence shown here is derived from an EMBL/GenBank/DDBJ whole genome shotgun (WGS) entry which is preliminary data.</text>
</comment>
<organism evidence="2 3">
    <name type="scientific">Sporosarcina contaminans</name>
    <dbReference type="NCBI Taxonomy" id="633403"/>
    <lineage>
        <taxon>Bacteria</taxon>
        <taxon>Bacillati</taxon>
        <taxon>Bacillota</taxon>
        <taxon>Bacilli</taxon>
        <taxon>Bacillales</taxon>
        <taxon>Caryophanaceae</taxon>
        <taxon>Sporosarcina</taxon>
    </lineage>
</organism>
<sequence>MQKGLLLLLLFAFLSGCQSNQTFSTYEEALEFGLTEEGITKNEIVDEFKLNEEKFIIYVVPNAEGDAIRIANISLENNDYIWKPAGSKVSLVIRNSNPTETLSVEGEIESISGKNFIVNLGTYKDKNEIIKNEDGEVVNPKFDENRKIYYQIKEY</sequence>
<evidence type="ECO:0000313" key="3">
    <source>
        <dbReference type="Proteomes" id="UP001597231"/>
    </source>
</evidence>
<evidence type="ECO:0000313" key="2">
    <source>
        <dbReference type="EMBL" id="MFD1205020.1"/>
    </source>
</evidence>
<evidence type="ECO:0008006" key="4">
    <source>
        <dbReference type="Google" id="ProtNLM"/>
    </source>
</evidence>
<gene>
    <name evidence="2" type="ORF">ACFQ38_07875</name>
</gene>